<keyword evidence="1" id="KW-0812">Transmembrane</keyword>
<evidence type="ECO:0000256" key="1">
    <source>
        <dbReference type="SAM" id="Phobius"/>
    </source>
</evidence>
<keyword evidence="3" id="KW-1185">Reference proteome</keyword>
<sequence>MPVTPFHFGPGLLLKGLAPSRVSLAAFVLANVVIDAESVVNLLAGRSPVHATFHTLAGATIAGAACGALVAWVGRRRGAASAEWRAGPALVGGVLGGLGQTGLDAIMHSDLRPFLPVSAANPLLGAVDLDLLHLACVVTGVVGLAVLGMRQWRRS</sequence>
<feature type="transmembrane region" description="Helical" evidence="1">
    <location>
        <begin position="86"/>
        <end position="107"/>
    </location>
</feature>
<comment type="caution">
    <text evidence="2">The sequence shown here is derived from an EMBL/GenBank/DDBJ whole genome shotgun (WGS) entry which is preliminary data.</text>
</comment>
<gene>
    <name evidence="2" type="ORF">BSZ37_14970</name>
</gene>
<dbReference type="OrthoDB" id="272996at2"/>
<reference evidence="2 3" key="1">
    <citation type="submission" date="2016-11" db="EMBL/GenBank/DDBJ databases">
        <title>Study of marine rhodopsin-containing bacteria.</title>
        <authorList>
            <person name="Yoshizawa S."/>
            <person name="Kumagai Y."/>
            <person name="Kogure K."/>
        </authorList>
    </citation>
    <scope>NUCLEOTIDE SEQUENCE [LARGE SCALE GENOMIC DNA]</scope>
    <source>
        <strain evidence="2 3">SAORIC-28</strain>
    </source>
</reference>
<dbReference type="EMBL" id="MQWD01000001">
    <property type="protein sequence ID" value="PAP77649.1"/>
    <property type="molecule type" value="Genomic_DNA"/>
</dbReference>
<keyword evidence="1" id="KW-0472">Membrane</keyword>
<evidence type="ECO:0000313" key="2">
    <source>
        <dbReference type="EMBL" id="PAP77649.1"/>
    </source>
</evidence>
<keyword evidence="1" id="KW-1133">Transmembrane helix</keyword>
<name>A0A271J4N7_9BACT</name>
<accession>A0A271J4N7</accession>
<protein>
    <submittedName>
        <fullName evidence="2">Uncharacterized protein</fullName>
    </submittedName>
</protein>
<feature type="transmembrane region" description="Helical" evidence="1">
    <location>
        <begin position="131"/>
        <end position="149"/>
    </location>
</feature>
<organism evidence="2 3">
    <name type="scientific">Rubrivirga marina</name>
    <dbReference type="NCBI Taxonomy" id="1196024"/>
    <lineage>
        <taxon>Bacteria</taxon>
        <taxon>Pseudomonadati</taxon>
        <taxon>Rhodothermota</taxon>
        <taxon>Rhodothermia</taxon>
        <taxon>Rhodothermales</taxon>
        <taxon>Rubricoccaceae</taxon>
        <taxon>Rubrivirga</taxon>
    </lineage>
</organism>
<dbReference type="Proteomes" id="UP000216339">
    <property type="component" value="Unassembled WGS sequence"/>
</dbReference>
<dbReference type="AlphaFoldDB" id="A0A271J4N7"/>
<feature type="transmembrane region" description="Helical" evidence="1">
    <location>
        <begin position="54"/>
        <end position="74"/>
    </location>
</feature>
<dbReference type="RefSeq" id="WP_095511318.1">
    <property type="nucleotide sequence ID" value="NZ_MQWD01000001.1"/>
</dbReference>
<proteinExistence type="predicted"/>
<evidence type="ECO:0000313" key="3">
    <source>
        <dbReference type="Proteomes" id="UP000216339"/>
    </source>
</evidence>